<dbReference type="InterPro" id="IPR001537">
    <property type="entry name" value="SpoU_MeTrfase"/>
</dbReference>
<evidence type="ECO:0000256" key="3">
    <source>
        <dbReference type="ARBA" id="ARBA00022679"/>
    </source>
</evidence>
<accession>A0A381RXL5</accession>
<evidence type="ECO:0000256" key="6">
    <source>
        <dbReference type="ARBA" id="ARBA00022884"/>
    </source>
</evidence>
<dbReference type="SUPFAM" id="SSF75217">
    <property type="entry name" value="alpha/beta knot"/>
    <property type="match status" value="1"/>
</dbReference>
<dbReference type="Pfam" id="PF12105">
    <property type="entry name" value="SpoU_methylas_C"/>
    <property type="match status" value="1"/>
</dbReference>
<evidence type="ECO:0000256" key="2">
    <source>
        <dbReference type="ARBA" id="ARBA00022603"/>
    </source>
</evidence>
<dbReference type="PANTHER" id="PTHR43453:SF1">
    <property type="entry name" value="TRNA_RRNA METHYLTRANSFERASE SPOU TYPE DOMAIN-CONTAINING PROTEIN"/>
    <property type="match status" value="1"/>
</dbReference>
<organism evidence="9">
    <name type="scientific">marine metagenome</name>
    <dbReference type="NCBI Taxonomy" id="408172"/>
    <lineage>
        <taxon>unclassified sequences</taxon>
        <taxon>metagenomes</taxon>
        <taxon>ecological metagenomes</taxon>
    </lineage>
</organism>
<name>A0A381RXL5_9ZZZZ</name>
<dbReference type="GO" id="GO:0000049">
    <property type="term" value="F:tRNA binding"/>
    <property type="evidence" value="ECO:0007669"/>
    <property type="project" value="UniProtKB-KW"/>
</dbReference>
<keyword evidence="4" id="KW-0949">S-adenosyl-L-methionine</keyword>
<evidence type="ECO:0000256" key="5">
    <source>
        <dbReference type="ARBA" id="ARBA00022694"/>
    </source>
</evidence>
<keyword evidence="1" id="KW-0820">tRNA-binding</keyword>
<sequence>MTPERFQKIKDILNKRQPDLTVVLDNIHKPHNLAAIIRSCDAVGVSDIHGISSNEQKVGVNLKSASGSNHWVNLHIHHSVPNVISELKQSGFSIYAANGSAKAIDYRKVDYTKPSVIVLGAELDGISPETLDMVDEEIKIPMQGMVESLNVSVANAVILFEAQRQRLQAGLYEKCRLDKNTVEKLLFEFSYPEAAKVYQSTGEPYPELDTEGQIIS</sequence>
<dbReference type="CDD" id="cd18092">
    <property type="entry name" value="SpoU-like_TrmH"/>
    <property type="match status" value="1"/>
</dbReference>
<dbReference type="InterPro" id="IPR029028">
    <property type="entry name" value="Alpha/beta_knot_MTases"/>
</dbReference>
<reference evidence="9" key="1">
    <citation type="submission" date="2018-05" db="EMBL/GenBank/DDBJ databases">
        <authorList>
            <person name="Lanie J.A."/>
            <person name="Ng W.-L."/>
            <person name="Kazmierczak K.M."/>
            <person name="Andrzejewski T.M."/>
            <person name="Davidsen T.M."/>
            <person name="Wayne K.J."/>
            <person name="Tettelin H."/>
            <person name="Glass J.I."/>
            <person name="Rusch D."/>
            <person name="Podicherti R."/>
            <person name="Tsui H.-C.T."/>
            <person name="Winkler M.E."/>
        </authorList>
    </citation>
    <scope>NUCLEOTIDE SEQUENCE</scope>
</reference>
<evidence type="ECO:0000256" key="1">
    <source>
        <dbReference type="ARBA" id="ARBA00022555"/>
    </source>
</evidence>
<dbReference type="GO" id="GO:0002938">
    <property type="term" value="P:tRNA guanine ribose methylation"/>
    <property type="evidence" value="ECO:0007669"/>
    <property type="project" value="TreeGrafter"/>
</dbReference>
<evidence type="ECO:0008006" key="10">
    <source>
        <dbReference type="Google" id="ProtNLM"/>
    </source>
</evidence>
<keyword evidence="6" id="KW-0694">RNA-binding</keyword>
<dbReference type="EMBL" id="UINC01002427">
    <property type="protein sequence ID" value="SUZ96560.1"/>
    <property type="molecule type" value="Genomic_DNA"/>
</dbReference>
<gene>
    <name evidence="9" type="ORF">METZ01_LOCUS49414</name>
</gene>
<protein>
    <recommendedName>
        <fullName evidence="10">tRNA/rRNA methyltransferase SpoU type domain-containing protein</fullName>
    </recommendedName>
</protein>
<feature type="domain" description="tRNA/rRNA methyltransferase SpoU type" evidence="7">
    <location>
        <begin position="20"/>
        <end position="160"/>
    </location>
</feature>
<feature type="domain" description="RNA methyltransferase SpoU/TrmH type C-terminal" evidence="8">
    <location>
        <begin position="164"/>
        <end position="215"/>
    </location>
</feature>
<dbReference type="AlphaFoldDB" id="A0A381RXL5"/>
<evidence type="ECO:0000259" key="7">
    <source>
        <dbReference type="Pfam" id="PF00588"/>
    </source>
</evidence>
<evidence type="ECO:0000313" key="9">
    <source>
        <dbReference type="EMBL" id="SUZ96560.1"/>
    </source>
</evidence>
<dbReference type="InterPro" id="IPR022724">
    <property type="entry name" value="rRNA_MeTrfase_SpoU_C"/>
</dbReference>
<dbReference type="NCBIfam" id="NF008295">
    <property type="entry name" value="PRK11081.1"/>
    <property type="match status" value="1"/>
</dbReference>
<dbReference type="PANTHER" id="PTHR43453">
    <property type="entry name" value="RRNA METHYLASE-LIKE"/>
    <property type="match status" value="1"/>
</dbReference>
<keyword evidence="2" id="KW-0489">Methyltransferase</keyword>
<keyword evidence="3" id="KW-0808">Transferase</keyword>
<dbReference type="Pfam" id="PF00588">
    <property type="entry name" value="SpoU_methylase"/>
    <property type="match status" value="1"/>
</dbReference>
<dbReference type="InterPro" id="IPR033671">
    <property type="entry name" value="TrmH"/>
</dbReference>
<proteinExistence type="inferred from homology"/>
<evidence type="ECO:0000259" key="8">
    <source>
        <dbReference type="Pfam" id="PF12105"/>
    </source>
</evidence>
<evidence type="ECO:0000256" key="4">
    <source>
        <dbReference type="ARBA" id="ARBA00022691"/>
    </source>
</evidence>
<dbReference type="GO" id="GO:0141100">
    <property type="term" value="F:tRNA (guanine(18)-2'-O)-methyltransferase activity"/>
    <property type="evidence" value="ECO:0007669"/>
    <property type="project" value="InterPro"/>
</dbReference>
<keyword evidence="5" id="KW-0819">tRNA processing</keyword>
<dbReference type="Gene3D" id="3.40.1280.10">
    <property type="match status" value="1"/>
</dbReference>
<dbReference type="InterPro" id="IPR029026">
    <property type="entry name" value="tRNA_m1G_MTases_N"/>
</dbReference>
<dbReference type="HAMAP" id="MF_02060">
    <property type="entry name" value="tRNA_methyltr_TrmH"/>
    <property type="match status" value="1"/>
</dbReference>